<dbReference type="SUPFAM" id="SSF55781">
    <property type="entry name" value="GAF domain-like"/>
    <property type="match status" value="2"/>
</dbReference>
<evidence type="ECO:0000259" key="8">
    <source>
        <dbReference type="PROSITE" id="PS50112"/>
    </source>
</evidence>
<dbReference type="Gene3D" id="3.30.450.40">
    <property type="match status" value="2"/>
</dbReference>
<dbReference type="SMART" id="SM00388">
    <property type="entry name" value="HisKA"/>
    <property type="match status" value="1"/>
</dbReference>
<dbReference type="InterPro" id="IPR001610">
    <property type="entry name" value="PAC"/>
</dbReference>
<dbReference type="InterPro" id="IPR052162">
    <property type="entry name" value="Sensor_kinase/Photoreceptor"/>
</dbReference>
<evidence type="ECO:0000259" key="9">
    <source>
        <dbReference type="PROSITE" id="PS50113"/>
    </source>
</evidence>
<feature type="domain" description="Histidine kinase" evidence="7">
    <location>
        <begin position="966"/>
        <end position="1180"/>
    </location>
</feature>
<dbReference type="PRINTS" id="PR00344">
    <property type="entry name" value="BCTRLSENSOR"/>
</dbReference>
<reference evidence="10 11" key="1">
    <citation type="submission" date="2016-11" db="EMBL/GenBank/DDBJ databases">
        <authorList>
            <person name="Jaros S."/>
            <person name="Januszkiewicz K."/>
            <person name="Wedrychowicz H."/>
        </authorList>
    </citation>
    <scope>NUCLEOTIDE SEQUENCE [LARGE SCALE GENOMIC DNA]</scope>
    <source>
        <strain evidence="10 11">CGMCC 1.8863</strain>
    </source>
</reference>
<dbReference type="InterPro" id="IPR004358">
    <property type="entry name" value="Sig_transdc_His_kin-like_C"/>
</dbReference>
<feature type="domain" description="PAC" evidence="9">
    <location>
        <begin position="526"/>
        <end position="574"/>
    </location>
</feature>
<dbReference type="Proteomes" id="UP000184231">
    <property type="component" value="Unassembled WGS sequence"/>
</dbReference>
<dbReference type="SMART" id="SM00086">
    <property type="entry name" value="PAC"/>
    <property type="match status" value="4"/>
</dbReference>
<evidence type="ECO:0000256" key="6">
    <source>
        <dbReference type="SAM" id="Coils"/>
    </source>
</evidence>
<dbReference type="Gene3D" id="1.10.287.130">
    <property type="match status" value="1"/>
</dbReference>
<dbReference type="FunFam" id="3.30.565.10:FF:000006">
    <property type="entry name" value="Sensor histidine kinase WalK"/>
    <property type="match status" value="1"/>
</dbReference>
<dbReference type="Gene3D" id="3.30.450.20">
    <property type="entry name" value="PAS domain"/>
    <property type="match status" value="5"/>
</dbReference>
<evidence type="ECO:0000256" key="1">
    <source>
        <dbReference type="ARBA" id="ARBA00000085"/>
    </source>
</evidence>
<dbReference type="OrthoDB" id="9124519at2"/>
<dbReference type="InterPro" id="IPR003594">
    <property type="entry name" value="HATPase_dom"/>
</dbReference>
<dbReference type="InterPro" id="IPR029016">
    <property type="entry name" value="GAF-like_dom_sf"/>
</dbReference>
<dbReference type="InterPro" id="IPR003661">
    <property type="entry name" value="HisK_dim/P_dom"/>
</dbReference>
<gene>
    <name evidence="10" type="ORF">SAMN04487911_12168</name>
</gene>
<dbReference type="GO" id="GO:0000155">
    <property type="term" value="F:phosphorelay sensor kinase activity"/>
    <property type="evidence" value="ECO:0007669"/>
    <property type="project" value="InterPro"/>
</dbReference>
<sequence>MHTPQAKNNSTTSIVDLLSHRAFKDLQRLASFICNTPPDLITVVDSHLQQFSAPQWTPTPLHTLEKLLCAHLLENPAAPLFIEDLSTDYRYASKTTEAHLLDYKFYTLLPLESTQNQLLGVLCIRDYHAKVLDDSQLAALHALTNQTTRLLQLEKKEEQPLRLLKSIVTNTKDAVIITEALSSKDTGPCITYVNRAFTQLTGYPAKEILGKSPHFLYGPKTAPTALKNLGDAIQQWDAFETTLINYKKNGEEFWGNVSLSPIANENGRFTHWITILRDVSDQKNLEFQKTILTTISMFFQNKGSLRFCLEEVLRHLVEITNFNLGEIWLPNSANSQLSMVAKFADEDAGACFYENSATINSFDYGMGLPGTVWKNQALEVWDKIDTKVAFIRRTAAEKSGIDMVMGLPLLQNHQCIGVLVLGSVKVAYNQRFYGQLFKALETHLGAEIQRKRLEIELDQIFNFAPDIIAVVGDDGYFKKVNPAAARLLGYSEVELFSRPFWEFIHPDDHSIAMRQLESLQQGRLLSNSENRYITKNGSVKWISWTATQAPEEGLFYCIGKDVTENKELQQRLDKANTLAGIGSWEWDLVHDKMYWSNITKEISEVASDYSPTPTASLLFLKSKTAKRQLLSLIWNAIHRRKAFDEEILMLTANGKEQWVRLMGKAEFEEEKCIRISGSIQHIHKLKTALVALNTAFKEKDEILESIGDAFISVDRQWTVTYWNKKAEELLEMDRSHTIGKDLWTLYRNITEAEIFPKYQQAMETGQSLSFQEHFPKLGKWFEVSVYPSEQGLSLFIKDVSRRKKIEAELRQSKERFEKVTQATQDAIWDWDIVKDRTYRGFGFKRLFGHTLPEKQGTLEFWKSLVHPDDVARVMAGLSRCIEDHSKQYWQAEYRLSKADQSYAEVLDMGMIIRDKNGQPTRVVGAMADISYRKTYERSLKTLNESLEKYAKDLEVSNAELEQFAYIVSHDLQEPLRMVTSFLSQLEKKYKDQLDAKAHQYIYFAVDGAKRMRQIILDLLDFSRVGRHEDEKEAVDLNELIEDFKVLRRKIIVEKSALITYDPLPMVTNFKAPLIQAFHNLLDNALKYTDAEKAPRIHIAVEDQNTHWQFSVQDNGIGIEGKFFEKIFVIFQRLHHKEEYSGTGMGLAIVKKIIENLGGKIWLHSERGKGTTFYFTIKKHQ</sequence>
<dbReference type="PANTHER" id="PTHR43304">
    <property type="entry name" value="PHYTOCHROME-LIKE PROTEIN CPH1"/>
    <property type="match status" value="1"/>
</dbReference>
<keyword evidence="6" id="KW-0175">Coiled coil</keyword>
<dbReference type="STRING" id="558155.SAMN04487911_12168"/>
<dbReference type="PANTHER" id="PTHR43304:SF1">
    <property type="entry name" value="PAC DOMAIN-CONTAINING PROTEIN"/>
    <property type="match status" value="1"/>
</dbReference>
<dbReference type="CDD" id="cd00082">
    <property type="entry name" value="HisKA"/>
    <property type="match status" value="1"/>
</dbReference>
<feature type="domain" description="PAC" evidence="9">
    <location>
        <begin position="889"/>
        <end position="941"/>
    </location>
</feature>
<feature type="domain" description="PAS" evidence="8">
    <location>
        <begin position="812"/>
        <end position="884"/>
    </location>
</feature>
<dbReference type="PROSITE" id="PS50112">
    <property type="entry name" value="PAS"/>
    <property type="match status" value="4"/>
</dbReference>
<evidence type="ECO:0000256" key="2">
    <source>
        <dbReference type="ARBA" id="ARBA00012438"/>
    </source>
</evidence>
<dbReference type="CDD" id="cd00130">
    <property type="entry name" value="PAS"/>
    <property type="match status" value="4"/>
</dbReference>
<accession>A0A1M6JE26</accession>
<keyword evidence="5" id="KW-0418">Kinase</keyword>
<feature type="domain" description="PAS" evidence="8">
    <location>
        <begin position="453"/>
        <end position="523"/>
    </location>
</feature>
<organism evidence="10 11">
    <name type="scientific">Arenibacter nanhaiticus</name>
    <dbReference type="NCBI Taxonomy" id="558155"/>
    <lineage>
        <taxon>Bacteria</taxon>
        <taxon>Pseudomonadati</taxon>
        <taxon>Bacteroidota</taxon>
        <taxon>Flavobacteriia</taxon>
        <taxon>Flavobacteriales</taxon>
        <taxon>Flavobacteriaceae</taxon>
        <taxon>Arenibacter</taxon>
    </lineage>
</organism>
<dbReference type="NCBIfam" id="TIGR00229">
    <property type="entry name" value="sensory_box"/>
    <property type="match status" value="4"/>
</dbReference>
<evidence type="ECO:0000259" key="7">
    <source>
        <dbReference type="PROSITE" id="PS50109"/>
    </source>
</evidence>
<dbReference type="Pfam" id="PF08448">
    <property type="entry name" value="PAS_4"/>
    <property type="match status" value="1"/>
</dbReference>
<dbReference type="SMART" id="SM00387">
    <property type="entry name" value="HATPase_c"/>
    <property type="match status" value="1"/>
</dbReference>
<dbReference type="EC" id="2.7.13.3" evidence="2"/>
<dbReference type="Pfam" id="PF13426">
    <property type="entry name" value="PAS_9"/>
    <property type="match status" value="1"/>
</dbReference>
<name>A0A1M6JE26_9FLAO</name>
<dbReference type="SUPFAM" id="SSF47384">
    <property type="entry name" value="Homodimeric domain of signal transducing histidine kinase"/>
    <property type="match status" value="1"/>
</dbReference>
<dbReference type="InterPro" id="IPR036097">
    <property type="entry name" value="HisK_dim/P_sf"/>
</dbReference>
<evidence type="ECO:0000256" key="3">
    <source>
        <dbReference type="ARBA" id="ARBA00022553"/>
    </source>
</evidence>
<dbReference type="InterPro" id="IPR013656">
    <property type="entry name" value="PAS_4"/>
</dbReference>
<dbReference type="RefSeq" id="WP_072765118.1">
    <property type="nucleotide sequence ID" value="NZ_FQYX01000021.1"/>
</dbReference>
<dbReference type="Pfam" id="PF00512">
    <property type="entry name" value="HisKA"/>
    <property type="match status" value="1"/>
</dbReference>
<feature type="domain" description="PAS" evidence="8">
    <location>
        <begin position="160"/>
        <end position="236"/>
    </location>
</feature>
<dbReference type="Pfam" id="PF02518">
    <property type="entry name" value="HATPase_c"/>
    <property type="match status" value="1"/>
</dbReference>
<keyword evidence="11" id="KW-1185">Reference proteome</keyword>
<dbReference type="InterPro" id="IPR005467">
    <property type="entry name" value="His_kinase_dom"/>
</dbReference>
<dbReference type="PROSITE" id="PS50109">
    <property type="entry name" value="HIS_KIN"/>
    <property type="match status" value="1"/>
</dbReference>
<dbReference type="InterPro" id="IPR036890">
    <property type="entry name" value="HATPase_C_sf"/>
</dbReference>
<feature type="domain" description="PAC" evidence="9">
    <location>
        <begin position="237"/>
        <end position="291"/>
    </location>
</feature>
<keyword evidence="3" id="KW-0597">Phosphoprotein</keyword>
<dbReference type="SUPFAM" id="SSF55874">
    <property type="entry name" value="ATPase domain of HSP90 chaperone/DNA topoisomerase II/histidine kinase"/>
    <property type="match status" value="1"/>
</dbReference>
<dbReference type="SUPFAM" id="SSF55785">
    <property type="entry name" value="PYP-like sensor domain (PAS domain)"/>
    <property type="match status" value="5"/>
</dbReference>
<evidence type="ECO:0000313" key="10">
    <source>
        <dbReference type="EMBL" id="SHJ44894.1"/>
    </source>
</evidence>
<keyword evidence="4" id="KW-0808">Transferase</keyword>
<feature type="domain" description="PAS" evidence="8">
    <location>
        <begin position="695"/>
        <end position="765"/>
    </location>
</feature>
<dbReference type="EMBL" id="FQYX01000021">
    <property type="protein sequence ID" value="SHJ44894.1"/>
    <property type="molecule type" value="Genomic_DNA"/>
</dbReference>
<evidence type="ECO:0000313" key="11">
    <source>
        <dbReference type="Proteomes" id="UP000184231"/>
    </source>
</evidence>
<feature type="coiled-coil region" evidence="6">
    <location>
        <begin position="932"/>
        <end position="959"/>
    </location>
</feature>
<evidence type="ECO:0000256" key="5">
    <source>
        <dbReference type="ARBA" id="ARBA00022777"/>
    </source>
</evidence>
<evidence type="ECO:0000256" key="4">
    <source>
        <dbReference type="ARBA" id="ARBA00022679"/>
    </source>
</evidence>
<dbReference type="AlphaFoldDB" id="A0A1M6JE26"/>
<dbReference type="Gene3D" id="3.30.565.10">
    <property type="entry name" value="Histidine kinase-like ATPase, C-terminal domain"/>
    <property type="match status" value="1"/>
</dbReference>
<dbReference type="Pfam" id="PF08447">
    <property type="entry name" value="PAS_3"/>
    <property type="match status" value="2"/>
</dbReference>
<dbReference type="InterPro" id="IPR000700">
    <property type="entry name" value="PAS-assoc_C"/>
</dbReference>
<dbReference type="InterPro" id="IPR000014">
    <property type="entry name" value="PAS"/>
</dbReference>
<proteinExistence type="predicted"/>
<dbReference type="InterPro" id="IPR013655">
    <property type="entry name" value="PAS_fold_3"/>
</dbReference>
<dbReference type="SMART" id="SM00091">
    <property type="entry name" value="PAS"/>
    <property type="match status" value="4"/>
</dbReference>
<dbReference type="InterPro" id="IPR035965">
    <property type="entry name" value="PAS-like_dom_sf"/>
</dbReference>
<protein>
    <recommendedName>
        <fullName evidence="2">histidine kinase</fullName>
        <ecNumber evidence="2">2.7.13.3</ecNumber>
    </recommendedName>
</protein>
<comment type="catalytic activity">
    <reaction evidence="1">
        <text>ATP + protein L-histidine = ADP + protein N-phospho-L-histidine.</text>
        <dbReference type="EC" id="2.7.13.3"/>
    </reaction>
</comment>
<dbReference type="PROSITE" id="PS50113">
    <property type="entry name" value="PAC"/>
    <property type="match status" value="3"/>
</dbReference>